<dbReference type="Proteomes" id="UP001054902">
    <property type="component" value="Unassembled WGS sequence"/>
</dbReference>
<dbReference type="Pfam" id="PF12796">
    <property type="entry name" value="Ank_2"/>
    <property type="match status" value="1"/>
</dbReference>
<dbReference type="SUPFAM" id="SSF140860">
    <property type="entry name" value="Pseudo ankyrin repeat-like"/>
    <property type="match status" value="1"/>
</dbReference>
<protein>
    <recommendedName>
        <fullName evidence="3">Ankyrin repeat-containing domain</fullName>
    </recommendedName>
</protein>
<dbReference type="Gene3D" id="1.25.40.20">
    <property type="entry name" value="Ankyrin repeat-containing domain"/>
    <property type="match status" value="2"/>
</dbReference>
<evidence type="ECO:0000313" key="2">
    <source>
        <dbReference type="Proteomes" id="UP001054902"/>
    </source>
</evidence>
<dbReference type="PANTHER" id="PTHR46586">
    <property type="entry name" value="ANKYRIN REPEAT-CONTAINING PROTEIN"/>
    <property type="match status" value="1"/>
</dbReference>
<evidence type="ECO:0008006" key="3">
    <source>
        <dbReference type="Google" id="ProtNLM"/>
    </source>
</evidence>
<proteinExistence type="predicted"/>
<keyword evidence="2" id="KW-1185">Reference proteome</keyword>
<evidence type="ECO:0000313" key="1">
    <source>
        <dbReference type="EMBL" id="GFH48517.1"/>
    </source>
</evidence>
<dbReference type="InterPro" id="IPR002110">
    <property type="entry name" value="Ankyrin_rpt"/>
</dbReference>
<accession>A0AAD3CM36</accession>
<dbReference type="SUPFAM" id="SSF48403">
    <property type="entry name" value="Ankyrin repeat"/>
    <property type="match status" value="1"/>
</dbReference>
<dbReference type="InterPro" id="IPR052050">
    <property type="entry name" value="SecEffector_AnkRepeat"/>
</dbReference>
<dbReference type="InterPro" id="IPR036770">
    <property type="entry name" value="Ankyrin_rpt-contain_sf"/>
</dbReference>
<organism evidence="1 2">
    <name type="scientific">Chaetoceros tenuissimus</name>
    <dbReference type="NCBI Taxonomy" id="426638"/>
    <lineage>
        <taxon>Eukaryota</taxon>
        <taxon>Sar</taxon>
        <taxon>Stramenopiles</taxon>
        <taxon>Ochrophyta</taxon>
        <taxon>Bacillariophyta</taxon>
        <taxon>Coscinodiscophyceae</taxon>
        <taxon>Chaetocerotophycidae</taxon>
        <taxon>Chaetocerotales</taxon>
        <taxon>Chaetocerotaceae</taxon>
        <taxon>Chaetoceros</taxon>
    </lineage>
</organism>
<sequence length="565" mass="64730">MSKLKSMMKKLKYSLPRQKKKLHQKQQTLIENFRRDVVLENKILYASLQTVGKTGDITMLNWIYEFAVQNTFSQSQFQSKLLELPRIAVANGHLSVLKWMTSHGIDFSMRGLYTEAALRGDIETLNWLYYDQKYTNWDHNTCTWTAFHEQWTILRARGCPWERATSLYNDAVLHNNLMKIKYLRKFGCPYDNDAIIVAAKKRYWHIVDFLNRNGCPWNRASGITSNAAICGDIESLKMLKHFCCPFDKDICTHAAKSRQWEVLEWLHEHGCRWQKSTGLTTAAAERGDIFTLKLLYDFGCPYDGDTLSKAAKNGEWETLRWLTSHGCKWCKDDAELGFKAARIGNVATLEKLLKYGLPLRTEIFDHAGEYGQWETLKWMKRQEGIRIDESHCNLAAEKGSLHWLQMLRAVGLPWSEKTSTIAAENGNSTLLKWCVANGCPIDTQRCFNAAASSGNLDILKWLKDTQHHTLFTAETFYKATGSGNLEMVKWLVAHKCEMDVHAASSAALNGHLEVLLYLMEEVVCPYDHDLTLLAAMHGGHVRILRWFQDDLFESSSRGSRSSTSS</sequence>
<comment type="caution">
    <text evidence="1">The sequence shown here is derived from an EMBL/GenBank/DDBJ whole genome shotgun (WGS) entry which is preliminary data.</text>
</comment>
<gene>
    <name evidence="1" type="ORF">CTEN210_04993</name>
</gene>
<reference evidence="1 2" key="1">
    <citation type="journal article" date="2021" name="Sci. Rep.">
        <title>The genome of the diatom Chaetoceros tenuissimus carries an ancient integrated fragment of an extant virus.</title>
        <authorList>
            <person name="Hongo Y."/>
            <person name="Kimura K."/>
            <person name="Takaki Y."/>
            <person name="Yoshida Y."/>
            <person name="Baba S."/>
            <person name="Kobayashi G."/>
            <person name="Nagasaki K."/>
            <person name="Hano T."/>
            <person name="Tomaru Y."/>
        </authorList>
    </citation>
    <scope>NUCLEOTIDE SEQUENCE [LARGE SCALE GENOMIC DNA]</scope>
    <source>
        <strain evidence="1 2">NIES-3715</strain>
    </source>
</reference>
<dbReference type="AlphaFoldDB" id="A0AAD3CM36"/>
<dbReference type="EMBL" id="BLLK01000028">
    <property type="protein sequence ID" value="GFH48517.1"/>
    <property type="molecule type" value="Genomic_DNA"/>
</dbReference>
<name>A0AAD3CM36_9STRA</name>
<dbReference type="PANTHER" id="PTHR46586:SF3">
    <property type="entry name" value="ANKYRIN REPEAT-CONTAINING PROTEIN"/>
    <property type="match status" value="1"/>
</dbReference>